<proteinExistence type="inferred from homology"/>
<organism evidence="4 5">
    <name type="scientific">Rotaria socialis</name>
    <dbReference type="NCBI Taxonomy" id="392032"/>
    <lineage>
        <taxon>Eukaryota</taxon>
        <taxon>Metazoa</taxon>
        <taxon>Spiralia</taxon>
        <taxon>Gnathifera</taxon>
        <taxon>Rotifera</taxon>
        <taxon>Eurotatoria</taxon>
        <taxon>Bdelloidea</taxon>
        <taxon>Philodinida</taxon>
        <taxon>Philodinidae</taxon>
        <taxon>Rotaria</taxon>
    </lineage>
</organism>
<feature type="region of interest" description="Disordered" evidence="2">
    <location>
        <begin position="47"/>
        <end position="73"/>
    </location>
</feature>
<evidence type="ECO:0000256" key="1">
    <source>
        <dbReference type="ARBA" id="ARBA00009993"/>
    </source>
</evidence>
<evidence type="ECO:0000313" key="4">
    <source>
        <dbReference type="EMBL" id="CAF4587720.1"/>
    </source>
</evidence>
<accession>A0A821BH52</accession>
<feature type="domain" description="SKP1 component POZ" evidence="3">
    <location>
        <begin position="5"/>
        <end position="26"/>
    </location>
</feature>
<dbReference type="EMBL" id="CAJOBQ010002972">
    <property type="protein sequence ID" value="CAF4587720.1"/>
    <property type="molecule type" value="Genomic_DNA"/>
</dbReference>
<dbReference type="Proteomes" id="UP000663862">
    <property type="component" value="Unassembled WGS sequence"/>
</dbReference>
<gene>
    <name evidence="4" type="ORF">TSG867_LOCUS26997</name>
</gene>
<comment type="similarity">
    <text evidence="1">Belongs to the SKP1 family.</text>
</comment>
<evidence type="ECO:0000313" key="5">
    <source>
        <dbReference type="Proteomes" id="UP000663862"/>
    </source>
</evidence>
<dbReference type="InterPro" id="IPR016073">
    <property type="entry name" value="Skp1_comp_POZ"/>
</dbReference>
<sequence>MTGHKIKLQSSDGDTFDVEVEIAKQSIKEIYLFDDKIFSTGDETQLSENKVYLNDPPPPPEDDENREKNTTDISSWDQDFLKVDQGTLFELILVLPF</sequence>
<dbReference type="InterPro" id="IPR011333">
    <property type="entry name" value="SKP1/BTB/POZ_sf"/>
</dbReference>
<dbReference type="AlphaFoldDB" id="A0A821BH52"/>
<comment type="caution">
    <text evidence="4">The sequence shown here is derived from an EMBL/GenBank/DDBJ whole genome shotgun (WGS) entry which is preliminary data.</text>
</comment>
<protein>
    <recommendedName>
        <fullName evidence="3">SKP1 component POZ domain-containing protein</fullName>
    </recommendedName>
</protein>
<dbReference type="GO" id="GO:0006511">
    <property type="term" value="P:ubiquitin-dependent protein catabolic process"/>
    <property type="evidence" value="ECO:0007669"/>
    <property type="project" value="InterPro"/>
</dbReference>
<evidence type="ECO:0000259" key="3">
    <source>
        <dbReference type="Pfam" id="PF03931"/>
    </source>
</evidence>
<reference evidence="4" key="1">
    <citation type="submission" date="2021-02" db="EMBL/GenBank/DDBJ databases">
        <authorList>
            <person name="Nowell W R."/>
        </authorList>
    </citation>
    <scope>NUCLEOTIDE SEQUENCE</scope>
</reference>
<dbReference type="SMART" id="SM00512">
    <property type="entry name" value="Skp1"/>
    <property type="match status" value="1"/>
</dbReference>
<dbReference type="Gene3D" id="3.30.710.10">
    <property type="entry name" value="Potassium Channel Kv1.1, Chain A"/>
    <property type="match status" value="1"/>
</dbReference>
<dbReference type="Pfam" id="PF03931">
    <property type="entry name" value="Skp1_POZ"/>
    <property type="match status" value="1"/>
</dbReference>
<name>A0A821BH52_9BILA</name>
<evidence type="ECO:0000256" key="2">
    <source>
        <dbReference type="SAM" id="MobiDB-lite"/>
    </source>
</evidence>
<dbReference type="InterPro" id="IPR001232">
    <property type="entry name" value="SKP1-like"/>
</dbReference>